<sequence length="71" mass="8610">MNAEFYVEILRRHAPDAWYTHLLVSISIRSRYSFDFDKTCVRMSGKLTPFRIFIGQRYDFPIIPFWWGFKA</sequence>
<dbReference type="Proteomes" id="UP000684084">
    <property type="component" value="Unassembled WGS sequence"/>
</dbReference>
<proteinExistence type="predicted"/>
<gene>
    <name evidence="1" type="ORF">CHRIB12_LOCUS1638</name>
</gene>
<evidence type="ECO:0000313" key="1">
    <source>
        <dbReference type="EMBL" id="CAB5312318.1"/>
    </source>
</evidence>
<organism evidence="1 2">
    <name type="scientific">Rhizophagus irregularis</name>
    <dbReference type="NCBI Taxonomy" id="588596"/>
    <lineage>
        <taxon>Eukaryota</taxon>
        <taxon>Fungi</taxon>
        <taxon>Fungi incertae sedis</taxon>
        <taxon>Mucoromycota</taxon>
        <taxon>Glomeromycotina</taxon>
        <taxon>Glomeromycetes</taxon>
        <taxon>Glomerales</taxon>
        <taxon>Glomeraceae</taxon>
        <taxon>Rhizophagus</taxon>
    </lineage>
</organism>
<reference evidence="1" key="1">
    <citation type="submission" date="2020-05" db="EMBL/GenBank/DDBJ databases">
        <authorList>
            <person name="Rincon C."/>
            <person name="Sanders R I."/>
            <person name="Robbins C."/>
            <person name="Chaturvedi A."/>
        </authorList>
    </citation>
    <scope>NUCLEOTIDE SEQUENCE</scope>
    <source>
        <strain evidence="1">CHB12</strain>
    </source>
</reference>
<accession>A0A915YQA9</accession>
<comment type="caution">
    <text evidence="1">The sequence shown here is derived from an EMBL/GenBank/DDBJ whole genome shotgun (WGS) entry which is preliminary data.</text>
</comment>
<dbReference type="AlphaFoldDB" id="A0A915YQA9"/>
<dbReference type="EMBL" id="CAGKOT010000002">
    <property type="protein sequence ID" value="CAB5312318.1"/>
    <property type="molecule type" value="Genomic_DNA"/>
</dbReference>
<evidence type="ECO:0000313" key="2">
    <source>
        <dbReference type="Proteomes" id="UP000684084"/>
    </source>
</evidence>
<name>A0A915YQA9_9GLOM</name>
<protein>
    <submittedName>
        <fullName evidence="1">Uncharacterized protein</fullName>
    </submittedName>
</protein>
<dbReference type="OrthoDB" id="10460890at2759"/>